<feature type="region of interest" description="Disordered" evidence="1">
    <location>
        <begin position="1"/>
        <end position="29"/>
    </location>
</feature>
<name>A0A2M8AWU7_9BACT</name>
<dbReference type="EMBL" id="PFUI01000007">
    <property type="protein sequence ID" value="PJB30496.1"/>
    <property type="molecule type" value="Genomic_DNA"/>
</dbReference>
<dbReference type="Proteomes" id="UP000231366">
    <property type="component" value="Unassembled WGS sequence"/>
</dbReference>
<evidence type="ECO:0000313" key="2">
    <source>
        <dbReference type="EMBL" id="PJB30496.1"/>
    </source>
</evidence>
<evidence type="ECO:0000313" key="3">
    <source>
        <dbReference type="Proteomes" id="UP000231366"/>
    </source>
</evidence>
<protein>
    <submittedName>
        <fullName evidence="2">Uncharacterized protein</fullName>
    </submittedName>
</protein>
<proteinExistence type="predicted"/>
<gene>
    <name evidence="2" type="ORF">CO110_00240</name>
</gene>
<dbReference type="AlphaFoldDB" id="A0A2M8AWU7"/>
<reference evidence="3" key="1">
    <citation type="submission" date="2017-09" db="EMBL/GenBank/DDBJ databases">
        <title>Depth-based differentiation of microbial function through sediment-hosted aquifers and enrichment of novel symbionts in the deep terrestrial subsurface.</title>
        <authorList>
            <person name="Probst A.J."/>
            <person name="Ladd B."/>
            <person name="Jarett J.K."/>
            <person name="Geller-Mcgrath D.E."/>
            <person name="Sieber C.M.K."/>
            <person name="Emerson J.B."/>
            <person name="Anantharaman K."/>
            <person name="Thomas B.C."/>
            <person name="Malmstrom R."/>
            <person name="Stieglmeier M."/>
            <person name="Klingl A."/>
            <person name="Woyke T."/>
            <person name="Ryan C.M."/>
            <person name="Banfield J.F."/>
        </authorList>
    </citation>
    <scope>NUCLEOTIDE SEQUENCE [LARGE SCALE GENOMIC DNA]</scope>
</reference>
<feature type="compositionally biased region" description="Basic and acidic residues" evidence="1">
    <location>
        <begin position="1"/>
        <end position="15"/>
    </location>
</feature>
<organism evidence="2 3">
    <name type="scientific">Candidatus Desantisbacteria bacterium CG_4_9_14_3_um_filter_40_11</name>
    <dbReference type="NCBI Taxonomy" id="1974546"/>
    <lineage>
        <taxon>Bacteria</taxon>
        <taxon>Candidatus Desantisiibacteriota</taxon>
    </lineage>
</organism>
<comment type="caution">
    <text evidence="2">The sequence shown here is derived from an EMBL/GenBank/DDBJ whole genome shotgun (WGS) entry which is preliminary data.</text>
</comment>
<accession>A0A2M8AWU7</accession>
<sequence length="63" mass="6879">MSDESRGDGREDGVDVSKGIGKQQMELGQSEGEAVYTHKGFFSEADLLKNSSCNRVKYGLYSS</sequence>
<evidence type="ECO:0000256" key="1">
    <source>
        <dbReference type="SAM" id="MobiDB-lite"/>
    </source>
</evidence>